<evidence type="ECO:0000256" key="1">
    <source>
        <dbReference type="SAM" id="MobiDB-lite"/>
    </source>
</evidence>
<organism evidence="2 3">
    <name type="scientific">Meripilus lineatus</name>
    <dbReference type="NCBI Taxonomy" id="2056292"/>
    <lineage>
        <taxon>Eukaryota</taxon>
        <taxon>Fungi</taxon>
        <taxon>Dikarya</taxon>
        <taxon>Basidiomycota</taxon>
        <taxon>Agaricomycotina</taxon>
        <taxon>Agaricomycetes</taxon>
        <taxon>Polyporales</taxon>
        <taxon>Meripilaceae</taxon>
        <taxon>Meripilus</taxon>
    </lineage>
</organism>
<name>A0AAD5YFD2_9APHY</name>
<accession>A0AAD5YFD2</accession>
<sequence>MSLLIRPSWRYKSHNVTRPRPRMPLLSLPPRSPPAHRDTQRAQQDTTGVPSIPIPVFPATLRRPSSGATRRPITRAR</sequence>
<dbReference type="Proteomes" id="UP001212997">
    <property type="component" value="Unassembled WGS sequence"/>
</dbReference>
<evidence type="ECO:0000313" key="3">
    <source>
        <dbReference type="Proteomes" id="UP001212997"/>
    </source>
</evidence>
<comment type="caution">
    <text evidence="2">The sequence shown here is derived from an EMBL/GenBank/DDBJ whole genome shotgun (WGS) entry which is preliminary data.</text>
</comment>
<protein>
    <submittedName>
        <fullName evidence="2">Uncharacterized protein</fullName>
    </submittedName>
</protein>
<dbReference type="AlphaFoldDB" id="A0AAD5YFD2"/>
<evidence type="ECO:0000313" key="2">
    <source>
        <dbReference type="EMBL" id="KAJ3479124.1"/>
    </source>
</evidence>
<dbReference type="EMBL" id="JANAWD010000461">
    <property type="protein sequence ID" value="KAJ3479124.1"/>
    <property type="molecule type" value="Genomic_DNA"/>
</dbReference>
<reference evidence="2" key="1">
    <citation type="submission" date="2022-07" db="EMBL/GenBank/DDBJ databases">
        <title>Genome Sequence of Physisporinus lineatus.</title>
        <authorList>
            <person name="Buettner E."/>
        </authorList>
    </citation>
    <scope>NUCLEOTIDE SEQUENCE</scope>
    <source>
        <strain evidence="2">VT162</strain>
    </source>
</reference>
<keyword evidence="3" id="KW-1185">Reference proteome</keyword>
<feature type="region of interest" description="Disordered" evidence="1">
    <location>
        <begin position="13"/>
        <end position="77"/>
    </location>
</feature>
<proteinExistence type="predicted"/>
<gene>
    <name evidence="2" type="ORF">NLI96_g9279</name>
</gene>